<evidence type="ECO:0000256" key="2">
    <source>
        <dbReference type="ARBA" id="ARBA00022670"/>
    </source>
</evidence>
<dbReference type="AlphaFoldDB" id="A0A0T6BBQ3"/>
<dbReference type="InterPro" id="IPR050626">
    <property type="entry name" value="Peptidase_M16"/>
</dbReference>
<protein>
    <submittedName>
        <fullName evidence="8">Peptidase</fullName>
    </submittedName>
</protein>
<comment type="similarity">
    <text evidence="1">Belongs to the peptidase M16 family.</text>
</comment>
<evidence type="ECO:0000313" key="9">
    <source>
        <dbReference type="Proteomes" id="UP000051574"/>
    </source>
</evidence>
<evidence type="ECO:0000256" key="6">
    <source>
        <dbReference type="ARBA" id="ARBA00023049"/>
    </source>
</evidence>
<dbReference type="InterPro" id="IPR011249">
    <property type="entry name" value="Metalloenz_LuxS/M16"/>
</dbReference>
<evidence type="ECO:0000256" key="4">
    <source>
        <dbReference type="ARBA" id="ARBA00022801"/>
    </source>
</evidence>
<dbReference type="PANTHER" id="PTHR43690:SF18">
    <property type="entry name" value="INSULIN-DEGRADING ENZYME-RELATED"/>
    <property type="match status" value="1"/>
</dbReference>
<dbReference type="OrthoDB" id="6755034at2759"/>
<keyword evidence="4" id="KW-0378">Hydrolase</keyword>
<keyword evidence="2" id="KW-0645">Protease</keyword>
<dbReference type="InterPro" id="IPR007863">
    <property type="entry name" value="Peptidase_M16_C"/>
</dbReference>
<keyword evidence="3" id="KW-0479">Metal-binding</keyword>
<name>A0A0T6BBQ3_9SCAR</name>
<proteinExistence type="inferred from homology"/>
<dbReference type="GO" id="GO:0006508">
    <property type="term" value="P:proteolysis"/>
    <property type="evidence" value="ECO:0007669"/>
    <property type="project" value="UniProtKB-KW"/>
</dbReference>
<evidence type="ECO:0000256" key="3">
    <source>
        <dbReference type="ARBA" id="ARBA00022723"/>
    </source>
</evidence>
<dbReference type="SUPFAM" id="SSF63411">
    <property type="entry name" value="LuxS/MPP-like metallohydrolase"/>
    <property type="match status" value="2"/>
</dbReference>
<keyword evidence="9" id="KW-1185">Reference proteome</keyword>
<evidence type="ECO:0000259" key="7">
    <source>
        <dbReference type="Pfam" id="PF05193"/>
    </source>
</evidence>
<dbReference type="Gene3D" id="3.30.830.10">
    <property type="entry name" value="Metalloenzyme, LuxS/M16 peptidase-like"/>
    <property type="match status" value="2"/>
</dbReference>
<feature type="non-terminal residue" evidence="8">
    <location>
        <position position="1"/>
    </location>
</feature>
<organism evidence="8 9">
    <name type="scientific">Oryctes borbonicus</name>
    <dbReference type="NCBI Taxonomy" id="1629725"/>
    <lineage>
        <taxon>Eukaryota</taxon>
        <taxon>Metazoa</taxon>
        <taxon>Ecdysozoa</taxon>
        <taxon>Arthropoda</taxon>
        <taxon>Hexapoda</taxon>
        <taxon>Insecta</taxon>
        <taxon>Pterygota</taxon>
        <taxon>Neoptera</taxon>
        <taxon>Endopterygota</taxon>
        <taxon>Coleoptera</taxon>
        <taxon>Polyphaga</taxon>
        <taxon>Scarabaeiformia</taxon>
        <taxon>Scarabaeidae</taxon>
        <taxon>Dynastinae</taxon>
        <taxon>Oryctes</taxon>
    </lineage>
</organism>
<evidence type="ECO:0000256" key="1">
    <source>
        <dbReference type="ARBA" id="ARBA00007261"/>
    </source>
</evidence>
<reference evidence="8 9" key="1">
    <citation type="submission" date="2015-09" db="EMBL/GenBank/DDBJ databases">
        <title>Draft genome of the scarab beetle Oryctes borbonicus.</title>
        <authorList>
            <person name="Meyer J.M."/>
            <person name="Markov G.V."/>
            <person name="Baskaran P."/>
            <person name="Herrmann M."/>
            <person name="Sommer R.J."/>
            <person name="Roedelsperger C."/>
        </authorList>
    </citation>
    <scope>NUCLEOTIDE SEQUENCE [LARGE SCALE GENOMIC DNA]</scope>
    <source>
        <strain evidence="8">OB123</strain>
        <tissue evidence="8">Whole animal</tissue>
    </source>
</reference>
<dbReference type="PANTHER" id="PTHR43690">
    <property type="entry name" value="NARDILYSIN"/>
    <property type="match status" value="1"/>
</dbReference>
<dbReference type="Proteomes" id="UP000051574">
    <property type="component" value="Unassembled WGS sequence"/>
</dbReference>
<dbReference type="GO" id="GO:0008237">
    <property type="term" value="F:metallopeptidase activity"/>
    <property type="evidence" value="ECO:0007669"/>
    <property type="project" value="UniProtKB-KW"/>
</dbReference>
<dbReference type="EMBL" id="LJIG01002597">
    <property type="protein sequence ID" value="KRT84343.1"/>
    <property type="molecule type" value="Genomic_DNA"/>
</dbReference>
<accession>A0A0T6BBQ3</accession>
<evidence type="ECO:0000313" key="8">
    <source>
        <dbReference type="EMBL" id="KRT84343.1"/>
    </source>
</evidence>
<feature type="non-terminal residue" evidence="8">
    <location>
        <position position="273"/>
    </location>
</feature>
<dbReference type="FunFam" id="3.30.830.10:FF:000005">
    <property type="entry name" value="nardilysin isoform X1"/>
    <property type="match status" value="1"/>
</dbReference>
<keyword evidence="6" id="KW-0482">Metalloprotease</keyword>
<evidence type="ECO:0000256" key="5">
    <source>
        <dbReference type="ARBA" id="ARBA00022833"/>
    </source>
</evidence>
<feature type="domain" description="Peptidase M16 C-terminal" evidence="7">
    <location>
        <begin position="49"/>
        <end position="233"/>
    </location>
</feature>
<comment type="caution">
    <text evidence="8">The sequence shown here is derived from an EMBL/GenBank/DDBJ whole genome shotgun (WGS) entry which is preliminary data.</text>
</comment>
<gene>
    <name evidence="8" type="ORF">AMK59_320</name>
</gene>
<dbReference type="GO" id="GO:0046872">
    <property type="term" value="F:metal ion binding"/>
    <property type="evidence" value="ECO:0007669"/>
    <property type="project" value="UniProtKB-KW"/>
</dbReference>
<keyword evidence="5" id="KW-0862">Zinc</keyword>
<sequence length="273" mass="31583">LEFQMALPSDTYRKEQLLLSLFNPNVAINSFGWGNLKTLRDNITDDVLYERLHEFRRYHYSGHRMTLAIQARLPITVLESFVVECFSNVPCNDLPADDFAKYSDHIFDSPNFTKMYYVEPVKEVLQVDITWPLPSLLHMYKSKPHQYVSWLIGHEGKGSLLSFLKKKVWALGIFSGNDESGSDHNSIYSLFTITIVLTKNGLKHLDEVIAAVYSYLRLLNEMGPQERIFKEIQLVEDTSFKFTEEEDPVDFVEELAECMQVYPPEYYLAGGEL</sequence>
<dbReference type="Pfam" id="PF05193">
    <property type="entry name" value="Peptidase_M16_C"/>
    <property type="match status" value="1"/>
</dbReference>